<evidence type="ECO:0000313" key="1">
    <source>
        <dbReference type="EMBL" id="KAH0540954.1"/>
    </source>
</evidence>
<accession>A0AAV7I590</accession>
<dbReference type="AlphaFoldDB" id="A0AAV7I590"/>
<comment type="caution">
    <text evidence="1">The sequence shown here is derived from an EMBL/GenBank/DDBJ whole genome shotgun (WGS) entry which is preliminary data.</text>
</comment>
<dbReference type="EMBL" id="JAHXZJ010002609">
    <property type="protein sequence ID" value="KAH0540954.1"/>
    <property type="molecule type" value="Genomic_DNA"/>
</dbReference>
<protein>
    <submittedName>
        <fullName evidence="1">Uncharacterized protein</fullName>
    </submittedName>
</protein>
<reference evidence="1 2" key="1">
    <citation type="journal article" date="2021" name="J. Hered.">
        <title>A chromosome-level genome assembly of the parasitoid wasp, Cotesia glomerata (Hymenoptera: Braconidae).</title>
        <authorList>
            <person name="Pinto B.J."/>
            <person name="Weis J.J."/>
            <person name="Gamble T."/>
            <person name="Ode P.J."/>
            <person name="Paul R."/>
            <person name="Zaspel J.M."/>
        </authorList>
    </citation>
    <scope>NUCLEOTIDE SEQUENCE [LARGE SCALE GENOMIC DNA]</scope>
    <source>
        <strain evidence="1">CgM1</strain>
    </source>
</reference>
<keyword evidence="2" id="KW-1185">Reference proteome</keyword>
<evidence type="ECO:0000313" key="2">
    <source>
        <dbReference type="Proteomes" id="UP000826195"/>
    </source>
</evidence>
<sequence>MGVANIFRGVFQISKVARKVAKMVRKRLLGGITKVAKKNAVIGVAKNFRGVVKSTEVANCSGIVFRGVAKVTYSITNVIGERLLRGVTEVTKQLLLRGVTKKKAVVCVAKYIRGGVGFIKVD</sequence>
<name>A0AAV7I590_COTGL</name>
<proteinExistence type="predicted"/>
<gene>
    <name evidence="1" type="ORF">KQX54_020646</name>
</gene>
<dbReference type="Proteomes" id="UP000826195">
    <property type="component" value="Unassembled WGS sequence"/>
</dbReference>
<organism evidence="1 2">
    <name type="scientific">Cotesia glomerata</name>
    <name type="common">Lepidopteran parasitic wasp</name>
    <name type="synonym">Apanteles glomeratus</name>
    <dbReference type="NCBI Taxonomy" id="32391"/>
    <lineage>
        <taxon>Eukaryota</taxon>
        <taxon>Metazoa</taxon>
        <taxon>Ecdysozoa</taxon>
        <taxon>Arthropoda</taxon>
        <taxon>Hexapoda</taxon>
        <taxon>Insecta</taxon>
        <taxon>Pterygota</taxon>
        <taxon>Neoptera</taxon>
        <taxon>Endopterygota</taxon>
        <taxon>Hymenoptera</taxon>
        <taxon>Apocrita</taxon>
        <taxon>Ichneumonoidea</taxon>
        <taxon>Braconidae</taxon>
        <taxon>Microgastrinae</taxon>
        <taxon>Cotesia</taxon>
    </lineage>
</organism>